<keyword evidence="2" id="KW-0328">Glycosyltransferase</keyword>
<evidence type="ECO:0000256" key="5">
    <source>
        <dbReference type="ARBA" id="ARBA00022989"/>
    </source>
</evidence>
<comment type="subcellular location">
    <subcellularLocation>
        <location evidence="1">Membrane</location>
        <topology evidence="1">Multi-pass membrane protein</topology>
    </subcellularLocation>
</comment>
<dbReference type="Proteomes" id="UP001633002">
    <property type="component" value="Unassembled WGS sequence"/>
</dbReference>
<dbReference type="CDD" id="cd06421">
    <property type="entry name" value="CESA_CelA_like"/>
    <property type="match status" value="1"/>
</dbReference>
<feature type="transmembrane region" description="Helical" evidence="8">
    <location>
        <begin position="524"/>
        <end position="543"/>
    </location>
</feature>
<protein>
    <recommendedName>
        <fullName evidence="11">Glycosyltransferase 2-like domain-containing protein</fullName>
    </recommendedName>
</protein>
<reference evidence="9 10" key="1">
    <citation type="submission" date="2024-09" db="EMBL/GenBank/DDBJ databases">
        <title>Chromosome-scale assembly of Riccia sorocarpa.</title>
        <authorList>
            <person name="Paukszto L."/>
        </authorList>
    </citation>
    <scope>NUCLEOTIDE SEQUENCE [LARGE SCALE GENOMIC DNA]</scope>
    <source>
        <strain evidence="9">LP-2024</strain>
        <tissue evidence="9">Aerial parts of the thallus</tissue>
    </source>
</reference>
<keyword evidence="3" id="KW-0808">Transferase</keyword>
<dbReference type="InterPro" id="IPR029044">
    <property type="entry name" value="Nucleotide-diphossugar_trans"/>
</dbReference>
<evidence type="ECO:0000256" key="7">
    <source>
        <dbReference type="SAM" id="MobiDB-lite"/>
    </source>
</evidence>
<dbReference type="SUPFAM" id="SSF53448">
    <property type="entry name" value="Nucleotide-diphospho-sugar transferases"/>
    <property type="match status" value="1"/>
</dbReference>
<keyword evidence="10" id="KW-1185">Reference proteome</keyword>
<comment type="caution">
    <text evidence="9">The sequence shown here is derived from an EMBL/GenBank/DDBJ whole genome shotgun (WGS) entry which is preliminary data.</text>
</comment>
<evidence type="ECO:0008006" key="11">
    <source>
        <dbReference type="Google" id="ProtNLM"/>
    </source>
</evidence>
<evidence type="ECO:0000256" key="6">
    <source>
        <dbReference type="ARBA" id="ARBA00023136"/>
    </source>
</evidence>
<feature type="transmembrane region" description="Helical" evidence="8">
    <location>
        <begin position="101"/>
        <end position="119"/>
    </location>
</feature>
<evidence type="ECO:0000256" key="4">
    <source>
        <dbReference type="ARBA" id="ARBA00022692"/>
    </source>
</evidence>
<dbReference type="Pfam" id="PF13641">
    <property type="entry name" value="Glyco_tranf_2_3"/>
    <property type="match status" value="1"/>
</dbReference>
<dbReference type="GO" id="GO:0016020">
    <property type="term" value="C:membrane"/>
    <property type="evidence" value="ECO:0007669"/>
    <property type="project" value="UniProtKB-SubCell"/>
</dbReference>
<dbReference type="PANTHER" id="PTHR43867:SF2">
    <property type="entry name" value="CELLULOSE SYNTHASE CATALYTIC SUBUNIT A [UDP-FORMING]"/>
    <property type="match status" value="1"/>
</dbReference>
<dbReference type="GO" id="GO:0016757">
    <property type="term" value="F:glycosyltransferase activity"/>
    <property type="evidence" value="ECO:0007669"/>
    <property type="project" value="UniProtKB-KW"/>
</dbReference>
<feature type="transmembrane region" description="Helical" evidence="8">
    <location>
        <begin position="471"/>
        <end position="490"/>
    </location>
</feature>
<feature type="transmembrane region" description="Helical" evidence="8">
    <location>
        <begin position="400"/>
        <end position="424"/>
    </location>
</feature>
<organism evidence="9 10">
    <name type="scientific">Riccia sorocarpa</name>
    <dbReference type="NCBI Taxonomy" id="122646"/>
    <lineage>
        <taxon>Eukaryota</taxon>
        <taxon>Viridiplantae</taxon>
        <taxon>Streptophyta</taxon>
        <taxon>Embryophyta</taxon>
        <taxon>Marchantiophyta</taxon>
        <taxon>Marchantiopsida</taxon>
        <taxon>Marchantiidae</taxon>
        <taxon>Marchantiales</taxon>
        <taxon>Ricciaceae</taxon>
        <taxon>Riccia</taxon>
    </lineage>
</organism>
<proteinExistence type="predicted"/>
<feature type="region of interest" description="Disordered" evidence="7">
    <location>
        <begin position="30"/>
        <end position="49"/>
    </location>
</feature>
<feature type="transmembrane region" description="Helical" evidence="8">
    <location>
        <begin position="563"/>
        <end position="583"/>
    </location>
</feature>
<gene>
    <name evidence="9" type="ORF">R1sor_004112</name>
</gene>
<feature type="transmembrane region" description="Helical" evidence="8">
    <location>
        <begin position="436"/>
        <end position="456"/>
    </location>
</feature>
<evidence type="ECO:0000256" key="8">
    <source>
        <dbReference type="SAM" id="Phobius"/>
    </source>
</evidence>
<dbReference type="AlphaFoldDB" id="A0ABD3H733"/>
<evidence type="ECO:0000256" key="3">
    <source>
        <dbReference type="ARBA" id="ARBA00022679"/>
    </source>
</evidence>
<evidence type="ECO:0000256" key="1">
    <source>
        <dbReference type="ARBA" id="ARBA00004141"/>
    </source>
</evidence>
<keyword evidence="4 8" id="KW-0812">Transmembrane</keyword>
<evidence type="ECO:0000313" key="9">
    <source>
        <dbReference type="EMBL" id="KAL3686090.1"/>
    </source>
</evidence>
<evidence type="ECO:0000256" key="2">
    <source>
        <dbReference type="ARBA" id="ARBA00022676"/>
    </source>
</evidence>
<dbReference type="InterPro" id="IPR050321">
    <property type="entry name" value="Glycosyltr_2/OpgH_subfam"/>
</dbReference>
<evidence type="ECO:0000313" key="10">
    <source>
        <dbReference type="Proteomes" id="UP001633002"/>
    </source>
</evidence>
<dbReference type="EMBL" id="JBJQOH010000006">
    <property type="protein sequence ID" value="KAL3686090.1"/>
    <property type="molecule type" value="Genomic_DNA"/>
</dbReference>
<feature type="transmembrane region" description="Helical" evidence="8">
    <location>
        <begin position="60"/>
        <end position="80"/>
    </location>
</feature>
<keyword evidence="6 8" id="KW-0472">Membrane</keyword>
<dbReference type="Gene3D" id="3.90.550.10">
    <property type="entry name" value="Spore Coat Polysaccharide Biosynthesis Protein SpsA, Chain A"/>
    <property type="match status" value="1"/>
</dbReference>
<sequence>MALMAETVCLLENLNTSVGLEPAKSDMLINTSGVGSEGKSTREPKVGRGTPNSDYVRKLFLYWVTFILAVAHLVAHGYYLSYRFFLYCKYPKEILHAPWQLVLLSIDCCYFITALVAALDRVLPPSKRAELELDGHYFPKVDIFLPCCKEPTEVPQDSIIATLAMDYPQDRFRVVVLDDGEDDDLRDFCESKTEGIGDRLVYLRREKIPGKSQNFKCGNLNFGLEHSDSEYVVMMDADMILHPSFLQKLLPHIVNSPNIAFVQIPQAFYNSPLGDPLNDMTSMFSRILARRDTLGCATCVGTGAVFSRKHLDQIGGFQAQSITEDTATSYELFRQGFRSVYLDEKLQIGLSPWTFEGFVKQRARWAQGVIQHFRSTWRAMLGKDSKFNFTLKVFYCWHSAYYLMSIINFALVGTLFLGLTLRLDFHVGTPEEARTLLSKLAAALLLWRLSLLALWLEVPQPVVSRNRDESAVWWMAPYFVIMLFQTIFSYSSTFKFIPTSNIDRNASKESTSKLMKRLNQLRHVKFHITYSVVVMTLIIWRMYPVVTRYEFKECGESLYVISISYFLFTTCVHMMLPVTYILWPTGYKESERKSLMRFSKEGIPVFTPEDCHPKWHWCVIPYEALSYGTLIFWAGVYFATKSDWIRGYCNPEKI</sequence>
<keyword evidence="5 8" id="KW-1133">Transmembrane helix</keyword>
<name>A0ABD3H733_9MARC</name>
<accession>A0ABD3H733</accession>
<dbReference type="PANTHER" id="PTHR43867">
    <property type="entry name" value="CELLULOSE SYNTHASE CATALYTIC SUBUNIT A [UDP-FORMING]"/>
    <property type="match status" value="1"/>
</dbReference>